<dbReference type="Proteomes" id="UP001066276">
    <property type="component" value="Chromosome 3_1"/>
</dbReference>
<protein>
    <submittedName>
        <fullName evidence="5">Uncharacterized protein</fullName>
    </submittedName>
</protein>
<dbReference type="AlphaFoldDB" id="A0AAV7U2U9"/>
<name>A0AAV7U2U9_PLEWA</name>
<dbReference type="PANTHER" id="PTHR10867:SF32">
    <property type="entry name" value="NICOTINAMIDE N-METHYLTRANSFERASE"/>
    <property type="match status" value="1"/>
</dbReference>
<keyword evidence="4" id="KW-0949">S-adenosyl-L-methionine</keyword>
<gene>
    <name evidence="5" type="ORF">NDU88_000032</name>
</gene>
<keyword evidence="2" id="KW-0489">Methyltransferase</keyword>
<dbReference type="PROSITE" id="PS51681">
    <property type="entry name" value="SAM_MT_NNMT_PNMT_TEMT"/>
    <property type="match status" value="1"/>
</dbReference>
<dbReference type="EMBL" id="JANPWB010000005">
    <property type="protein sequence ID" value="KAJ1183207.1"/>
    <property type="molecule type" value="Genomic_DNA"/>
</dbReference>
<dbReference type="GO" id="GO:0005829">
    <property type="term" value="C:cytosol"/>
    <property type="evidence" value="ECO:0007669"/>
    <property type="project" value="TreeGrafter"/>
</dbReference>
<organism evidence="5 6">
    <name type="scientific">Pleurodeles waltl</name>
    <name type="common">Iberian ribbed newt</name>
    <dbReference type="NCBI Taxonomy" id="8319"/>
    <lineage>
        <taxon>Eukaryota</taxon>
        <taxon>Metazoa</taxon>
        <taxon>Chordata</taxon>
        <taxon>Craniata</taxon>
        <taxon>Vertebrata</taxon>
        <taxon>Euteleostomi</taxon>
        <taxon>Amphibia</taxon>
        <taxon>Batrachia</taxon>
        <taxon>Caudata</taxon>
        <taxon>Salamandroidea</taxon>
        <taxon>Salamandridae</taxon>
        <taxon>Pleurodelinae</taxon>
        <taxon>Pleurodeles</taxon>
    </lineage>
</organism>
<dbReference type="InterPro" id="IPR000940">
    <property type="entry name" value="NNMT_TEMT_trans"/>
</dbReference>
<evidence type="ECO:0000313" key="5">
    <source>
        <dbReference type="EMBL" id="KAJ1183207.1"/>
    </source>
</evidence>
<sequence>MASGITKKEFYDRFFDPRQYLEDYFVQQSEFFDDITEMFNGSLKIFSSGGHVEGSTLFHILVAPLIYYTIPICDDFTEIIFASPVDKSIEELEKWLKNKPDAIDFSDLQKQGNWYAGVEKLSIVRRKATQVVKCDVMRSNPLLSVTLPQADCLLLTYCLELITADKKAFCDALKNVSSLLKPGGQLIMVIALGCTYYMVGTVKCPHLFFDEEFVKCAVTEAGYLIVEHHICPRRLQKLYDVTDFTATCFLKACKEREVSSDT</sequence>
<keyword evidence="6" id="KW-1185">Reference proteome</keyword>
<dbReference type="PANTHER" id="PTHR10867">
    <property type="entry name" value="NNMT/PNMT/TEMT FAMILY MEMBER"/>
    <property type="match status" value="1"/>
</dbReference>
<dbReference type="Gene3D" id="3.40.50.150">
    <property type="entry name" value="Vaccinia Virus protein VP39"/>
    <property type="match status" value="1"/>
</dbReference>
<evidence type="ECO:0000256" key="2">
    <source>
        <dbReference type="ARBA" id="ARBA00022603"/>
    </source>
</evidence>
<proteinExistence type="inferred from homology"/>
<evidence type="ECO:0000256" key="3">
    <source>
        <dbReference type="ARBA" id="ARBA00022679"/>
    </source>
</evidence>
<evidence type="ECO:0000313" key="6">
    <source>
        <dbReference type="Proteomes" id="UP001066276"/>
    </source>
</evidence>
<dbReference type="GO" id="GO:0032259">
    <property type="term" value="P:methylation"/>
    <property type="evidence" value="ECO:0007669"/>
    <property type="project" value="UniProtKB-KW"/>
</dbReference>
<evidence type="ECO:0000256" key="4">
    <source>
        <dbReference type="ARBA" id="ARBA00022691"/>
    </source>
</evidence>
<evidence type="ECO:0000256" key="1">
    <source>
        <dbReference type="ARBA" id="ARBA00007996"/>
    </source>
</evidence>
<dbReference type="InterPro" id="IPR029063">
    <property type="entry name" value="SAM-dependent_MTases_sf"/>
</dbReference>
<reference evidence="5" key="1">
    <citation type="journal article" date="2022" name="bioRxiv">
        <title>Sequencing and chromosome-scale assembly of the giantPleurodeles waltlgenome.</title>
        <authorList>
            <person name="Brown T."/>
            <person name="Elewa A."/>
            <person name="Iarovenko S."/>
            <person name="Subramanian E."/>
            <person name="Araus A.J."/>
            <person name="Petzold A."/>
            <person name="Susuki M."/>
            <person name="Suzuki K.-i.T."/>
            <person name="Hayashi T."/>
            <person name="Toyoda A."/>
            <person name="Oliveira C."/>
            <person name="Osipova E."/>
            <person name="Leigh N.D."/>
            <person name="Simon A."/>
            <person name="Yun M.H."/>
        </authorList>
    </citation>
    <scope>NUCLEOTIDE SEQUENCE</scope>
    <source>
        <strain evidence="5">20211129_DDA</strain>
        <tissue evidence="5">Liver</tissue>
    </source>
</reference>
<keyword evidence="3" id="KW-0808">Transferase</keyword>
<accession>A0AAV7U2U9</accession>
<dbReference type="GO" id="GO:0008170">
    <property type="term" value="F:N-methyltransferase activity"/>
    <property type="evidence" value="ECO:0007669"/>
    <property type="project" value="TreeGrafter"/>
</dbReference>
<comment type="caution">
    <text evidence="5">The sequence shown here is derived from an EMBL/GenBank/DDBJ whole genome shotgun (WGS) entry which is preliminary data.</text>
</comment>
<comment type="similarity">
    <text evidence="1">Belongs to the class I-like SAM-binding methyltransferase superfamily. NNMT/PNMT/TEMT family.</text>
</comment>
<dbReference type="Pfam" id="PF01234">
    <property type="entry name" value="NNMT_PNMT_TEMT"/>
    <property type="match status" value="1"/>
</dbReference>
<dbReference type="SUPFAM" id="SSF53335">
    <property type="entry name" value="S-adenosyl-L-methionine-dependent methyltransferases"/>
    <property type="match status" value="1"/>
</dbReference>